<dbReference type="InterPro" id="IPR052211">
    <property type="entry name" value="Cpx_auxiliary_protein"/>
</dbReference>
<evidence type="ECO:0000313" key="8">
    <source>
        <dbReference type="EMBL" id="SFG52506.1"/>
    </source>
</evidence>
<dbReference type="InterPro" id="IPR012899">
    <property type="entry name" value="LTXXQ"/>
</dbReference>
<accession>A0A1I2SQS5</accession>
<dbReference type="AlphaFoldDB" id="A0A1I2SQS5"/>
<evidence type="ECO:0000256" key="7">
    <source>
        <dbReference type="SAM" id="SignalP"/>
    </source>
</evidence>
<feature type="chain" id="PRO_5011687253" evidence="7">
    <location>
        <begin position="27"/>
        <end position="163"/>
    </location>
</feature>
<feature type="signal peptide" evidence="7">
    <location>
        <begin position="1"/>
        <end position="26"/>
    </location>
</feature>
<evidence type="ECO:0000256" key="3">
    <source>
        <dbReference type="ARBA" id="ARBA00022729"/>
    </source>
</evidence>
<sequence>MRKQVLVGITVAVISAGTLVSATAFAGDCSDRDNDHYNRSEMMQDHKHGDRSDMKGQPDARGKNMPITLNDLKLSEAQQDQLKQIMRQERNNIISLNDAKQDMLEDLRDLDVQAADYDKQVEALVVMAQNQAAQQMRITTDKNRNIFEILTPEQQKQVIEQQR</sequence>
<dbReference type="Pfam" id="PF07813">
    <property type="entry name" value="LTXXQ"/>
    <property type="match status" value="1"/>
</dbReference>
<dbReference type="GO" id="GO:0051082">
    <property type="term" value="F:unfolded protein binding"/>
    <property type="evidence" value="ECO:0007669"/>
    <property type="project" value="TreeGrafter"/>
</dbReference>
<comment type="subcellular location">
    <subcellularLocation>
        <location evidence="1">Periplasm</location>
    </subcellularLocation>
</comment>
<gene>
    <name evidence="8" type="ORF">SAMN05216175_10825</name>
</gene>
<evidence type="ECO:0000256" key="1">
    <source>
        <dbReference type="ARBA" id="ARBA00004418"/>
    </source>
</evidence>
<feature type="region of interest" description="Disordered" evidence="6">
    <location>
        <begin position="28"/>
        <end position="68"/>
    </location>
</feature>
<comment type="similarity">
    <text evidence="2">Belongs to the CpxP/Spy family.</text>
</comment>
<keyword evidence="5" id="KW-0175">Coiled coil</keyword>
<proteinExistence type="inferred from homology"/>
<evidence type="ECO:0000313" key="9">
    <source>
        <dbReference type="Proteomes" id="UP000198623"/>
    </source>
</evidence>
<keyword evidence="3 7" id="KW-0732">Signal</keyword>
<dbReference type="PANTHER" id="PTHR38102">
    <property type="entry name" value="PERIPLASMIC CHAPERONE SPY"/>
    <property type="match status" value="1"/>
</dbReference>
<evidence type="ECO:0000256" key="5">
    <source>
        <dbReference type="SAM" id="Coils"/>
    </source>
</evidence>
<organism evidence="8 9">
    <name type="scientific">Neptunomonas qingdaonensis</name>
    <dbReference type="NCBI Taxonomy" id="1045558"/>
    <lineage>
        <taxon>Bacteria</taxon>
        <taxon>Pseudomonadati</taxon>
        <taxon>Pseudomonadota</taxon>
        <taxon>Gammaproteobacteria</taxon>
        <taxon>Oceanospirillales</taxon>
        <taxon>Oceanospirillaceae</taxon>
        <taxon>Neptunomonas</taxon>
    </lineage>
</organism>
<reference evidence="9" key="1">
    <citation type="submission" date="2016-10" db="EMBL/GenBank/DDBJ databases">
        <authorList>
            <person name="Varghese N."/>
            <person name="Submissions S."/>
        </authorList>
    </citation>
    <scope>NUCLEOTIDE SEQUENCE [LARGE SCALE GENOMIC DNA]</scope>
    <source>
        <strain evidence="9">CGMCC 1.10971</strain>
    </source>
</reference>
<dbReference type="PANTHER" id="PTHR38102:SF1">
    <property type="entry name" value="PERIPLASMIC CHAPERONE SPY"/>
    <property type="match status" value="1"/>
</dbReference>
<name>A0A1I2SQS5_9GAMM</name>
<keyword evidence="4" id="KW-0574">Periplasm</keyword>
<keyword evidence="9" id="KW-1185">Reference proteome</keyword>
<feature type="coiled-coil region" evidence="5">
    <location>
        <begin position="72"/>
        <end position="120"/>
    </location>
</feature>
<dbReference type="Gene3D" id="1.20.120.1490">
    <property type="match status" value="1"/>
</dbReference>
<dbReference type="RefSeq" id="WP_177201169.1">
    <property type="nucleotide sequence ID" value="NZ_FOOU01000008.1"/>
</dbReference>
<dbReference type="EMBL" id="FOOU01000008">
    <property type="protein sequence ID" value="SFG52506.1"/>
    <property type="molecule type" value="Genomic_DNA"/>
</dbReference>
<dbReference type="GO" id="GO:0030288">
    <property type="term" value="C:outer membrane-bounded periplasmic space"/>
    <property type="evidence" value="ECO:0007669"/>
    <property type="project" value="TreeGrafter"/>
</dbReference>
<evidence type="ECO:0000256" key="4">
    <source>
        <dbReference type="ARBA" id="ARBA00022764"/>
    </source>
</evidence>
<protein>
    <submittedName>
        <fullName evidence="8">LTXXQ motif family protein</fullName>
    </submittedName>
</protein>
<evidence type="ECO:0000256" key="2">
    <source>
        <dbReference type="ARBA" id="ARBA00008441"/>
    </source>
</evidence>
<dbReference type="Proteomes" id="UP000198623">
    <property type="component" value="Unassembled WGS sequence"/>
</dbReference>
<evidence type="ECO:0000256" key="6">
    <source>
        <dbReference type="SAM" id="MobiDB-lite"/>
    </source>
</evidence>
<dbReference type="STRING" id="1045558.SAMN05216175_10825"/>
<feature type="compositionally biased region" description="Basic and acidic residues" evidence="6">
    <location>
        <begin position="29"/>
        <end position="62"/>
    </location>
</feature>